<dbReference type="SUPFAM" id="SSF56235">
    <property type="entry name" value="N-terminal nucleophile aminohydrolases (Ntn hydrolases)"/>
    <property type="match status" value="1"/>
</dbReference>
<evidence type="ECO:0000256" key="9">
    <source>
        <dbReference type="PIRSR" id="PIRSR600246-2"/>
    </source>
</evidence>
<dbReference type="InterPro" id="IPR029055">
    <property type="entry name" value="Ntn_hydrolases_N"/>
</dbReference>
<protein>
    <recommendedName>
        <fullName evidence="6">Plant-type L-asparaginase</fullName>
        <ecNumber evidence="1">3.5.1.1</ecNumber>
    </recommendedName>
    <alternativeName>
        <fullName evidence="5">L-asparagine amidohydrolase</fullName>
    </alternativeName>
</protein>
<dbReference type="EMBL" id="FOIS01000004">
    <property type="protein sequence ID" value="SEW21377.1"/>
    <property type="molecule type" value="Genomic_DNA"/>
</dbReference>
<dbReference type="Gene3D" id="3.60.20.30">
    <property type="entry name" value="(Glycosyl)asparaginase"/>
    <property type="match status" value="1"/>
</dbReference>
<dbReference type="GO" id="GO:0005737">
    <property type="term" value="C:cytoplasm"/>
    <property type="evidence" value="ECO:0007669"/>
    <property type="project" value="TreeGrafter"/>
</dbReference>
<accession>A0A1I0Q3B7</accession>
<feature type="compositionally biased region" description="Basic and acidic residues" evidence="11">
    <location>
        <begin position="315"/>
        <end position="330"/>
    </location>
</feature>
<feature type="active site" description="Nucleophile" evidence="8">
    <location>
        <position position="198"/>
    </location>
</feature>
<evidence type="ECO:0000256" key="10">
    <source>
        <dbReference type="PIRSR" id="PIRSR600246-3"/>
    </source>
</evidence>
<evidence type="ECO:0000256" key="1">
    <source>
        <dbReference type="ARBA" id="ARBA00012920"/>
    </source>
</evidence>
<evidence type="ECO:0000313" key="13">
    <source>
        <dbReference type="Proteomes" id="UP000183275"/>
    </source>
</evidence>
<dbReference type="FunFam" id="3.60.20.30:FF:000001">
    <property type="entry name" value="Isoaspartyl peptidase/L-asparaginase"/>
    <property type="match status" value="1"/>
</dbReference>
<reference evidence="13" key="1">
    <citation type="submission" date="2016-10" db="EMBL/GenBank/DDBJ databases">
        <authorList>
            <person name="Varghese N."/>
        </authorList>
    </citation>
    <scope>NUCLEOTIDE SEQUENCE [LARGE SCALE GENOMIC DNA]</scope>
    <source>
        <strain evidence="13">CGMCC 1.12284</strain>
    </source>
</reference>
<keyword evidence="3" id="KW-0378">Hydrolase</keyword>
<evidence type="ECO:0000256" key="7">
    <source>
        <dbReference type="ARBA" id="ARBA00049366"/>
    </source>
</evidence>
<feature type="region of interest" description="Disordered" evidence="11">
    <location>
        <begin position="158"/>
        <end position="197"/>
    </location>
</feature>
<dbReference type="EC" id="3.5.1.1" evidence="1"/>
<dbReference type="RefSeq" id="WP_049991542.1">
    <property type="nucleotide sequence ID" value="NZ_FOIS01000004.1"/>
</dbReference>
<dbReference type="PANTHER" id="PTHR10188:SF6">
    <property type="entry name" value="N(4)-(BETA-N-ACETYLGLUCOSAMINYL)-L-ASPARAGINASE"/>
    <property type="match status" value="1"/>
</dbReference>
<dbReference type="InterPro" id="IPR000246">
    <property type="entry name" value="Peptidase_T2"/>
</dbReference>
<feature type="site" description="Cleavage; by autolysis" evidence="10">
    <location>
        <begin position="197"/>
        <end position="198"/>
    </location>
</feature>
<evidence type="ECO:0000256" key="2">
    <source>
        <dbReference type="ARBA" id="ARBA00022670"/>
    </source>
</evidence>
<gene>
    <name evidence="12" type="ORF">SAMN05216285_3014</name>
</gene>
<feature type="region of interest" description="Disordered" evidence="11">
    <location>
        <begin position="307"/>
        <end position="330"/>
    </location>
</feature>
<dbReference type="GO" id="GO:0004067">
    <property type="term" value="F:asparaginase activity"/>
    <property type="evidence" value="ECO:0007669"/>
    <property type="project" value="UniProtKB-EC"/>
</dbReference>
<sequence>MQVLVHGGAGSDPDDPTTRRDRLETAADAGAEESYPVDAVETAVRVLESDPLFNAGVGSAVQSNGEIRSDAGLMTSDRAVGAACSMPGVEHAVSVARLVMTETPHGFVSGDHAVELAEAYGIETEVDLWTDRTREKWADLDVPTGDRADELAWVRDRFGRTDPGGREGDAENGDDAERADEVDARSEAIDDPGRDHDTVGAVAFDGDRLAAATSTGGRWLALAGRVGDVPQVGAGFYCSPAAAVSATGAGEDIARTTLARRAARHVERGRDAETAATLAIEEFAELTGSTAGVIVLDARGTLGSAYNSAAMQTARSEKPSSRPPSETRDR</sequence>
<dbReference type="OrthoDB" id="18230at2157"/>
<evidence type="ECO:0000256" key="3">
    <source>
        <dbReference type="ARBA" id="ARBA00022801"/>
    </source>
</evidence>
<comment type="catalytic activity">
    <reaction evidence="7">
        <text>L-asparagine + H2O = L-aspartate + NH4(+)</text>
        <dbReference type="Rhea" id="RHEA:21016"/>
        <dbReference type="ChEBI" id="CHEBI:15377"/>
        <dbReference type="ChEBI" id="CHEBI:28938"/>
        <dbReference type="ChEBI" id="CHEBI:29991"/>
        <dbReference type="ChEBI" id="CHEBI:58048"/>
        <dbReference type="EC" id="3.5.1.1"/>
    </reaction>
</comment>
<feature type="binding site" evidence="9">
    <location>
        <begin position="225"/>
        <end position="228"/>
    </location>
    <ligand>
        <name>substrate</name>
    </ligand>
</feature>
<evidence type="ECO:0000313" key="12">
    <source>
        <dbReference type="EMBL" id="SEW21377.1"/>
    </source>
</evidence>
<dbReference type="STRING" id="1202768.SAMN05216285_3014"/>
<feature type="binding site" evidence="9">
    <location>
        <begin position="247"/>
        <end position="250"/>
    </location>
    <ligand>
        <name>substrate</name>
    </ligand>
</feature>
<evidence type="ECO:0000256" key="8">
    <source>
        <dbReference type="PIRSR" id="PIRSR600246-1"/>
    </source>
</evidence>
<name>A0A1I0Q3B7_9EURY</name>
<evidence type="ECO:0000256" key="6">
    <source>
        <dbReference type="ARBA" id="ARBA00044776"/>
    </source>
</evidence>
<dbReference type="GO" id="GO:0006508">
    <property type="term" value="P:proteolysis"/>
    <property type="evidence" value="ECO:0007669"/>
    <property type="project" value="UniProtKB-KW"/>
</dbReference>
<keyword evidence="2" id="KW-0645">Protease</keyword>
<dbReference type="CDD" id="cd04703">
    <property type="entry name" value="Asparaginase_2_like_1"/>
    <property type="match status" value="1"/>
</dbReference>
<dbReference type="Proteomes" id="UP000183275">
    <property type="component" value="Unassembled WGS sequence"/>
</dbReference>
<keyword evidence="4" id="KW-0068">Autocatalytic cleavage</keyword>
<feature type="compositionally biased region" description="Basic and acidic residues" evidence="11">
    <location>
        <begin position="16"/>
        <end position="25"/>
    </location>
</feature>
<dbReference type="PANTHER" id="PTHR10188">
    <property type="entry name" value="L-ASPARAGINASE"/>
    <property type="match status" value="1"/>
</dbReference>
<evidence type="ECO:0000256" key="5">
    <source>
        <dbReference type="ARBA" id="ARBA00030414"/>
    </source>
</evidence>
<feature type="region of interest" description="Disordered" evidence="11">
    <location>
        <begin position="1"/>
        <end position="35"/>
    </location>
</feature>
<evidence type="ECO:0000256" key="4">
    <source>
        <dbReference type="ARBA" id="ARBA00022813"/>
    </source>
</evidence>
<evidence type="ECO:0000256" key="11">
    <source>
        <dbReference type="SAM" id="MobiDB-lite"/>
    </source>
</evidence>
<organism evidence="12 13">
    <name type="scientific">Natrinema salifodinae</name>
    <dbReference type="NCBI Taxonomy" id="1202768"/>
    <lineage>
        <taxon>Archaea</taxon>
        <taxon>Methanobacteriati</taxon>
        <taxon>Methanobacteriota</taxon>
        <taxon>Stenosarchaea group</taxon>
        <taxon>Halobacteria</taxon>
        <taxon>Halobacteriales</taxon>
        <taxon>Natrialbaceae</taxon>
        <taxon>Natrinema</taxon>
    </lineage>
</organism>
<dbReference type="Pfam" id="PF01112">
    <property type="entry name" value="Asparaginase_2"/>
    <property type="match status" value="1"/>
</dbReference>
<dbReference type="eggNOG" id="arCOG04779">
    <property type="taxonomic scope" value="Archaea"/>
</dbReference>
<dbReference type="AlphaFoldDB" id="A0A1I0Q3B7"/>
<dbReference type="GO" id="GO:0008233">
    <property type="term" value="F:peptidase activity"/>
    <property type="evidence" value="ECO:0007669"/>
    <property type="project" value="UniProtKB-KW"/>
</dbReference>
<keyword evidence="13" id="KW-1185">Reference proteome</keyword>
<proteinExistence type="predicted"/>